<dbReference type="Pfam" id="PF25293">
    <property type="entry name" value="Beta-prop_EMC1_N"/>
    <property type="match status" value="1"/>
</dbReference>
<dbReference type="InterPro" id="IPR058545">
    <property type="entry name" value="Beta-prop_EMC1_1st"/>
</dbReference>
<evidence type="ECO:0000313" key="3">
    <source>
        <dbReference type="EMBL" id="CCD72388.1"/>
    </source>
</evidence>
<dbReference type="GO" id="GO:0072546">
    <property type="term" value="C:EMC complex"/>
    <property type="evidence" value="ECO:0007669"/>
    <property type="project" value="InterPro"/>
</dbReference>
<dbReference type="WormBase" id="H17B01.4b">
    <property type="protein sequence ID" value="CE33410"/>
    <property type="gene ID" value="WBGene00019209"/>
    <property type="gene designation" value="emc-1"/>
</dbReference>
<dbReference type="CTD" id="173524"/>
<dbReference type="Bgee" id="WBGene00019209">
    <property type="expression patterns" value="Expressed in germ line (C elegans) and 4 other cell types or tissues"/>
</dbReference>
<dbReference type="PANTHER" id="PTHR21573">
    <property type="entry name" value="ER MEMBRANE PROTEIN COMPLEX SUBUNIT 1"/>
    <property type="match status" value="1"/>
</dbReference>
<evidence type="ECO:0000256" key="1">
    <source>
        <dbReference type="SAM" id="SignalP"/>
    </source>
</evidence>
<dbReference type="UCSC" id="H17B01.4a.1">
    <property type="organism name" value="c. elegans"/>
</dbReference>
<dbReference type="PANTHER" id="PTHR21573:SF0">
    <property type="entry name" value="ER MEMBRANE PROTEIN COMPLEX SUBUNIT 1"/>
    <property type="match status" value="1"/>
</dbReference>
<feature type="signal peptide" evidence="1">
    <location>
        <begin position="1"/>
        <end position="17"/>
    </location>
</feature>
<dbReference type="ExpressionAtlas" id="Q86S39">
    <property type="expression patterns" value="baseline and differential"/>
</dbReference>
<feature type="domain" description="EMC1 first beta-propeller" evidence="2">
    <location>
        <begin position="17"/>
        <end position="381"/>
    </location>
</feature>
<dbReference type="AlphaFoldDB" id="Q86S39"/>
<keyword evidence="6" id="KW-1267">Proteomics identification</keyword>
<dbReference type="InterPro" id="IPR011047">
    <property type="entry name" value="Quinoprotein_ADH-like_sf"/>
</dbReference>
<dbReference type="GeneID" id="173524"/>
<keyword evidence="1" id="KW-0732">Signal</keyword>
<feature type="chain" id="PRO_5004302602" evidence="1">
    <location>
        <begin position="18"/>
        <end position="395"/>
    </location>
</feature>
<dbReference type="RefSeq" id="NP_872011.1">
    <property type="nucleotide sequence ID" value="NM_182211.5"/>
</dbReference>
<dbReference type="HOGENOM" id="CLU_698753_0_0_1"/>
<dbReference type="PeptideAtlas" id="Q86S39"/>
<accession>Q86S39</accession>
<name>Q86S39_CAEEL</name>
<reference evidence="3 4" key="1">
    <citation type="journal article" date="1998" name="Science">
        <title>Genome sequence of the nematode C. elegans: a platform for investigating biology.</title>
        <authorList>
            <consortium name="The C. elegans sequencing consortium"/>
            <person name="Sulson J.E."/>
            <person name="Waterston R."/>
        </authorList>
    </citation>
    <scope>NUCLEOTIDE SEQUENCE [LARGE SCALE GENOMIC DNA]</scope>
    <source>
        <strain evidence="3 4">Bristol N2</strain>
    </source>
</reference>
<evidence type="ECO:0000259" key="2">
    <source>
        <dbReference type="Pfam" id="PF25293"/>
    </source>
</evidence>
<gene>
    <name evidence="3 5" type="primary">emc-1</name>
    <name evidence="3" type="ORF">CELE_H17B01.4</name>
    <name evidence="5" type="ORF">H17B01.4</name>
</gene>
<dbReference type="OrthoDB" id="28092at2759"/>
<dbReference type="AGR" id="WB:WBGene00019209"/>
<dbReference type="InterPro" id="IPR015943">
    <property type="entry name" value="WD40/YVTN_repeat-like_dom_sf"/>
</dbReference>
<dbReference type="SMR" id="Q86S39"/>
<organism evidence="3 4">
    <name type="scientific">Caenorhabditis elegans</name>
    <dbReference type="NCBI Taxonomy" id="6239"/>
    <lineage>
        <taxon>Eukaryota</taxon>
        <taxon>Metazoa</taxon>
        <taxon>Ecdysozoa</taxon>
        <taxon>Nematoda</taxon>
        <taxon>Chromadorea</taxon>
        <taxon>Rhabditida</taxon>
        <taxon>Rhabditina</taxon>
        <taxon>Rhabditomorpha</taxon>
        <taxon>Rhabditoidea</taxon>
        <taxon>Rhabditidae</taxon>
        <taxon>Peloderinae</taxon>
        <taxon>Caenorhabditis</taxon>
    </lineage>
</organism>
<dbReference type="Gene3D" id="2.130.10.10">
    <property type="entry name" value="YVTN repeat-like/Quinoprotein amine dehydrogenase"/>
    <property type="match status" value="1"/>
</dbReference>
<sequence>MRLLLLVTIAIFASVTAIFEDQAGKFDWRKQLVGCPAKITFDKVGSKSDRLIVSTAQSVLASLVLNTGNIGWRQIMENPSGSTNGLTFTKDREYIYSISEDGRSVRVWNKNNGVLAHQLPISEQKSEIQAIHVTNQRLHVASGRTLVVFRLGDEKPVETVISKTELTFSAFFQQDDVVIHVSALKNAGKSIELSKITEDGAFEPLKTVEIKDFEPKNCHVQEAYLSCSTGSTLQIVDIFRQKVQKIQLETEILEISGHGPLILARGAKNAQIVEITAENGAQVRKSVDIGAGEALGITENHESVIVTSSDAVRVVFVNSATHFSAKRVKMAENLENSAPKSIFGRKNDKDWEIVIVGEDCHVEFVTVDQNSKSVNLEWSREGFEWEKFENCKKRC</sequence>
<dbReference type="EMBL" id="BX284602">
    <property type="protein sequence ID" value="CCD72388.1"/>
    <property type="molecule type" value="Genomic_DNA"/>
</dbReference>
<evidence type="ECO:0000313" key="4">
    <source>
        <dbReference type="Proteomes" id="UP000001940"/>
    </source>
</evidence>
<dbReference type="Proteomes" id="UP000001940">
    <property type="component" value="Chromosome II"/>
</dbReference>
<protein>
    <submittedName>
        <fullName evidence="3">WD_REPEATS_REGION domain-containing protein</fullName>
    </submittedName>
</protein>
<dbReference type="SUPFAM" id="SSF50998">
    <property type="entry name" value="Quinoprotein alcohol dehydrogenase-like"/>
    <property type="match status" value="1"/>
</dbReference>
<keyword evidence="4" id="KW-1185">Reference proteome</keyword>
<proteinExistence type="evidence at protein level"/>
<evidence type="ECO:0007829" key="6">
    <source>
        <dbReference type="PeptideAtlas" id="Q86S39"/>
    </source>
</evidence>
<dbReference type="InterPro" id="IPR026895">
    <property type="entry name" value="EMC1"/>
</dbReference>
<evidence type="ECO:0000313" key="5">
    <source>
        <dbReference type="WormBase" id="H17B01.4b"/>
    </source>
</evidence>